<dbReference type="Proteomes" id="UP001202961">
    <property type="component" value="Unassembled WGS sequence"/>
</dbReference>
<dbReference type="EMBL" id="JAMQBK010000024">
    <property type="protein sequence ID" value="MCM2370754.1"/>
    <property type="molecule type" value="Genomic_DNA"/>
</dbReference>
<name>A0ABT0U1J1_9BACT</name>
<dbReference type="Gene3D" id="3.30.1340.30">
    <property type="match status" value="1"/>
</dbReference>
<evidence type="ECO:0000313" key="3">
    <source>
        <dbReference type="Proteomes" id="UP001202961"/>
    </source>
</evidence>
<dbReference type="RefSeq" id="WP_250928414.1">
    <property type="nucleotide sequence ID" value="NZ_JAMQBK010000024.1"/>
</dbReference>
<feature type="domain" description="BON" evidence="1">
    <location>
        <begin position="19"/>
        <end position="76"/>
    </location>
</feature>
<sequence length="80" mass="8818">MRSQSSKHPPANPETLSVRVERIIKRYGFDEVQVSSDKSWHVTLTGTVDDVNDRALVVAIARTTPGVNLVGSEITLTKQN</sequence>
<evidence type="ECO:0000313" key="2">
    <source>
        <dbReference type="EMBL" id="MCM2370754.1"/>
    </source>
</evidence>
<dbReference type="InterPro" id="IPR007055">
    <property type="entry name" value="BON_dom"/>
</dbReference>
<gene>
    <name evidence="2" type="ORF">NB063_09060</name>
</gene>
<organism evidence="2 3">
    <name type="scientific">Aporhodopirellula aestuarii</name>
    <dbReference type="NCBI Taxonomy" id="2950107"/>
    <lineage>
        <taxon>Bacteria</taxon>
        <taxon>Pseudomonadati</taxon>
        <taxon>Planctomycetota</taxon>
        <taxon>Planctomycetia</taxon>
        <taxon>Pirellulales</taxon>
        <taxon>Pirellulaceae</taxon>
        <taxon>Aporhodopirellula</taxon>
    </lineage>
</organism>
<evidence type="ECO:0000259" key="1">
    <source>
        <dbReference type="Pfam" id="PF04972"/>
    </source>
</evidence>
<reference evidence="2 3" key="1">
    <citation type="journal article" date="2022" name="Syst. Appl. Microbiol.">
        <title>Rhodopirellula aestuarii sp. nov., a novel member of the genus Rhodopirellula isolated from brackish sediments collected in the Tagus River estuary, Portugal.</title>
        <authorList>
            <person name="Vitorino I.R."/>
            <person name="Klimek D."/>
            <person name="Calusinska M."/>
            <person name="Lobo-da-Cunha A."/>
            <person name="Vasconcelos V."/>
            <person name="Lage O.M."/>
        </authorList>
    </citation>
    <scope>NUCLEOTIDE SEQUENCE [LARGE SCALE GENOMIC DNA]</scope>
    <source>
        <strain evidence="2 3">ICT_H3.1</strain>
    </source>
</reference>
<dbReference type="Pfam" id="PF04972">
    <property type="entry name" value="BON"/>
    <property type="match status" value="1"/>
</dbReference>
<proteinExistence type="predicted"/>
<keyword evidence="3" id="KW-1185">Reference proteome</keyword>
<accession>A0ABT0U1J1</accession>
<comment type="caution">
    <text evidence="2">The sequence shown here is derived from an EMBL/GenBank/DDBJ whole genome shotgun (WGS) entry which is preliminary data.</text>
</comment>
<protein>
    <submittedName>
        <fullName evidence="2">BON domain-containing protein</fullName>
    </submittedName>
</protein>